<sequence length="222" mass="24629">ADFETDDFTEPLTPEFVKNKTNGRVTVFHGSSLLRPLIRPNNCPSARIPFFFCQCQYRRFIPDDLEAIKAKIVHPLWKATGGVPKPTPAPKPTTTTTAPTTTTPKPTTTTAPNATTATAPTTPTMMTTASKPTTMTTATTPNSTSTLLPTKSAVKRQVPTPIKVYSPVDDIMELFELEIKLKNKIRLFYVKLRVYSNKWLYHAGGYVELHPNGTARLVSEYE</sequence>
<dbReference type="WBParaSite" id="JU765_v2.g1540.t1">
    <property type="protein sequence ID" value="JU765_v2.g1540.t1"/>
    <property type="gene ID" value="JU765_v2.g1540"/>
</dbReference>
<name>A0AC34QDQ8_9BILA</name>
<evidence type="ECO:0000313" key="2">
    <source>
        <dbReference type="WBParaSite" id="JU765_v2.g1540.t1"/>
    </source>
</evidence>
<accession>A0AC34QDQ8</accession>
<reference evidence="2" key="1">
    <citation type="submission" date="2022-11" db="UniProtKB">
        <authorList>
            <consortium name="WormBaseParasite"/>
        </authorList>
    </citation>
    <scope>IDENTIFICATION</scope>
</reference>
<protein>
    <submittedName>
        <fullName evidence="2">Uncharacterized protein</fullName>
    </submittedName>
</protein>
<evidence type="ECO:0000313" key="1">
    <source>
        <dbReference type="Proteomes" id="UP000887576"/>
    </source>
</evidence>
<organism evidence="1 2">
    <name type="scientific">Panagrolaimus sp. JU765</name>
    <dbReference type="NCBI Taxonomy" id="591449"/>
    <lineage>
        <taxon>Eukaryota</taxon>
        <taxon>Metazoa</taxon>
        <taxon>Ecdysozoa</taxon>
        <taxon>Nematoda</taxon>
        <taxon>Chromadorea</taxon>
        <taxon>Rhabditida</taxon>
        <taxon>Tylenchina</taxon>
        <taxon>Panagrolaimomorpha</taxon>
        <taxon>Panagrolaimoidea</taxon>
        <taxon>Panagrolaimidae</taxon>
        <taxon>Panagrolaimus</taxon>
    </lineage>
</organism>
<proteinExistence type="predicted"/>
<dbReference type="Proteomes" id="UP000887576">
    <property type="component" value="Unplaced"/>
</dbReference>